<dbReference type="Proteomes" id="UP000012174">
    <property type="component" value="Unassembled WGS sequence"/>
</dbReference>
<protein>
    <submittedName>
        <fullName evidence="2">Uncharacterized protein</fullName>
    </submittedName>
</protein>
<feature type="compositionally biased region" description="Polar residues" evidence="1">
    <location>
        <begin position="1"/>
        <end position="11"/>
    </location>
</feature>
<dbReference type="HOGENOM" id="CLU_900258_0_0_1"/>
<evidence type="ECO:0000313" key="3">
    <source>
        <dbReference type="Proteomes" id="UP000012174"/>
    </source>
</evidence>
<accession>M7TF10</accession>
<keyword evidence="3" id="KW-1185">Reference proteome</keyword>
<dbReference type="EMBL" id="KB706892">
    <property type="protein sequence ID" value="EMR65295.1"/>
    <property type="molecule type" value="Genomic_DNA"/>
</dbReference>
<proteinExistence type="predicted"/>
<sequence>MSARPRSQSQIKPDFGKKPTPQKPPRKAPETMNDVQNPIVVSDTEEDDVNQGDSGAASHKEGTSNPRPLKRARTSLNPWSSSPSNAPMDTIRAAALKRSQDDNARIQKENERLRKDLSEERQISAQTRQTQKEVATLKETIAKMQTETTIVSQQHYDAQNELKKQIEQLHADLSVKESALLDLDATKMKLKHANADISKKKLELEQTQSALTGAESEKALSQEKAKELEGEIAQLRPKIADLEKELESAKARIESADAKIAERQEHTNNCVLVQQTPEFLEHARGVLQKIEERHQKRDKERVWPLEGLL</sequence>
<feature type="compositionally biased region" description="Polar residues" evidence="1">
    <location>
        <begin position="74"/>
        <end position="87"/>
    </location>
</feature>
<feature type="region of interest" description="Disordered" evidence="1">
    <location>
        <begin position="1"/>
        <end position="131"/>
    </location>
</feature>
<dbReference type="OrthoDB" id="4758645at2759"/>
<dbReference type="AlphaFoldDB" id="M7TF10"/>
<dbReference type="STRING" id="1287681.M7TF10"/>
<evidence type="ECO:0000313" key="2">
    <source>
        <dbReference type="EMBL" id="EMR65295.1"/>
    </source>
</evidence>
<gene>
    <name evidence="2" type="ORF">UCREL1_7734</name>
</gene>
<organism evidence="2 3">
    <name type="scientific">Eutypa lata (strain UCR-EL1)</name>
    <name type="common">Grapevine dieback disease fungus</name>
    <name type="synonym">Eutypa armeniacae</name>
    <dbReference type="NCBI Taxonomy" id="1287681"/>
    <lineage>
        <taxon>Eukaryota</taxon>
        <taxon>Fungi</taxon>
        <taxon>Dikarya</taxon>
        <taxon>Ascomycota</taxon>
        <taxon>Pezizomycotina</taxon>
        <taxon>Sordariomycetes</taxon>
        <taxon>Xylariomycetidae</taxon>
        <taxon>Xylariales</taxon>
        <taxon>Diatrypaceae</taxon>
        <taxon>Eutypa</taxon>
    </lineage>
</organism>
<dbReference type="KEGG" id="ela:UCREL1_7734"/>
<evidence type="ECO:0000256" key="1">
    <source>
        <dbReference type="SAM" id="MobiDB-lite"/>
    </source>
</evidence>
<name>M7TF10_EUTLA</name>
<feature type="compositionally biased region" description="Basic and acidic residues" evidence="1">
    <location>
        <begin position="98"/>
        <end position="122"/>
    </location>
</feature>
<reference evidence="3" key="1">
    <citation type="journal article" date="2013" name="Genome Announc.">
        <title>Draft genome sequence of the grapevine dieback fungus Eutypa lata UCR-EL1.</title>
        <authorList>
            <person name="Blanco-Ulate B."/>
            <person name="Rolshausen P.E."/>
            <person name="Cantu D."/>
        </authorList>
    </citation>
    <scope>NUCLEOTIDE SEQUENCE [LARGE SCALE GENOMIC DNA]</scope>
    <source>
        <strain evidence="3">UCR-EL1</strain>
    </source>
</reference>